<dbReference type="InterPro" id="IPR020904">
    <property type="entry name" value="Sc_DH/Rdtase_CS"/>
</dbReference>
<organism evidence="4 5">
    <name type="scientific">Sphagnum jensenii</name>
    <dbReference type="NCBI Taxonomy" id="128206"/>
    <lineage>
        <taxon>Eukaryota</taxon>
        <taxon>Viridiplantae</taxon>
        <taxon>Streptophyta</taxon>
        <taxon>Embryophyta</taxon>
        <taxon>Bryophyta</taxon>
        <taxon>Sphagnophytina</taxon>
        <taxon>Sphagnopsida</taxon>
        <taxon>Sphagnales</taxon>
        <taxon>Sphagnaceae</taxon>
        <taxon>Sphagnum</taxon>
    </lineage>
</organism>
<dbReference type="PANTHER" id="PTHR43490">
    <property type="entry name" value="(+)-NEOMENTHOL DEHYDROGENASE"/>
    <property type="match status" value="1"/>
</dbReference>
<gene>
    <name evidence="4" type="ORF">CSSPJE1EN2_LOCUS19544</name>
</gene>
<evidence type="ECO:0000313" key="4">
    <source>
        <dbReference type="EMBL" id="CAK9877719.1"/>
    </source>
</evidence>
<evidence type="ECO:0000313" key="5">
    <source>
        <dbReference type="Proteomes" id="UP001497522"/>
    </source>
</evidence>
<accession>A0ABP1BNX2</accession>
<evidence type="ECO:0000256" key="3">
    <source>
        <dbReference type="ARBA" id="ARBA00023002"/>
    </source>
</evidence>
<name>A0ABP1BNX2_9BRYO</name>
<evidence type="ECO:0000256" key="2">
    <source>
        <dbReference type="ARBA" id="ARBA00022857"/>
    </source>
</evidence>
<dbReference type="Proteomes" id="UP001497522">
    <property type="component" value="Chromosome 6"/>
</dbReference>
<dbReference type="InterPro" id="IPR002347">
    <property type="entry name" value="SDR_fam"/>
</dbReference>
<keyword evidence="5" id="KW-1185">Reference proteome</keyword>
<dbReference type="PRINTS" id="PR00080">
    <property type="entry name" value="SDRFAMILY"/>
</dbReference>
<dbReference type="InterPro" id="IPR036291">
    <property type="entry name" value="NAD(P)-bd_dom_sf"/>
</dbReference>
<reference evidence="4" key="1">
    <citation type="submission" date="2024-03" db="EMBL/GenBank/DDBJ databases">
        <authorList>
            <consortium name="ELIXIR-Norway"/>
            <consortium name="Elixir Norway"/>
        </authorList>
    </citation>
    <scope>NUCLEOTIDE SEQUENCE</scope>
</reference>
<keyword evidence="3" id="KW-0560">Oxidoreductase</keyword>
<dbReference type="Gene3D" id="3.40.50.720">
    <property type="entry name" value="NAD(P)-binding Rossmann-like Domain"/>
    <property type="match status" value="2"/>
</dbReference>
<dbReference type="PANTHER" id="PTHR43490:SF99">
    <property type="entry name" value="SHORT-CHAIN DEHYDROGENASE_REDUCTASE"/>
    <property type="match status" value="1"/>
</dbReference>
<dbReference type="SUPFAM" id="SSF51735">
    <property type="entry name" value="NAD(P)-binding Rossmann-fold domains"/>
    <property type="match status" value="2"/>
</dbReference>
<dbReference type="Pfam" id="PF00106">
    <property type="entry name" value="adh_short"/>
    <property type="match status" value="2"/>
</dbReference>
<protein>
    <recommendedName>
        <fullName evidence="6">Carbonyl reductase</fullName>
    </recommendedName>
</protein>
<dbReference type="PRINTS" id="PR00081">
    <property type="entry name" value="GDHRDH"/>
</dbReference>
<evidence type="ECO:0000256" key="1">
    <source>
        <dbReference type="ARBA" id="ARBA00006484"/>
    </source>
</evidence>
<evidence type="ECO:0008006" key="6">
    <source>
        <dbReference type="Google" id="ProtNLM"/>
    </source>
</evidence>
<proteinExistence type="inferred from homology"/>
<dbReference type="PROSITE" id="PS00061">
    <property type="entry name" value="ADH_SHORT"/>
    <property type="match status" value="2"/>
</dbReference>
<dbReference type="EMBL" id="OZ023707">
    <property type="protein sequence ID" value="CAK9877719.1"/>
    <property type="molecule type" value="Genomic_DNA"/>
</dbReference>
<comment type="similarity">
    <text evidence="1">Belongs to the short-chain dehydrogenases/reductases (SDR) family.</text>
</comment>
<keyword evidence="2" id="KW-0521">NADP</keyword>
<sequence>MGKEAERWWSKGTVAVVTGANKGLGFGIVRQLAKEGITVVLTARDATRGNVALESLKSQGLHNVNFHPLDVASQESILALAEWLHKTYGGIDILINNAGIANPDNDVTLETVKPALDTNYFGVKNVTKALIPLLRDDTPGGARVIVVASIMGQLKHIENKDYVKTLSDREHITEDFVDSFVNHYLKDVVDGSQKEGGWPNWSDWVNLPYGRSVECYAVSKVAVVAYVSALHNTLVAQPGSGKKINVFSCCPGFVATDINNNRGTKTVEEGADTPVWLALHSPEEGVGKFWTERKPPYLFSSMWWSKGTVAVVTGANKGLGFGIVRQLAKEGITVVLTARDATRGNVALESLKSQGLHNVNFHPLDVASQESILALAEWLHKTYGGIDILINNAGIANPDNNVTLETVKPVLDTNYFGVKNVTKALLPLLRDDTPGGARVIVVASILGQLEHLVNKDYVKTLSDREHITEDFVDSFVNHYLKDVVDGSEKEGGCPNWTDWVNSPFGRALESYSVSKVAVIAYVSALHNTLVAQPGSGKKINVFSCCPGFVATDINNNMGTKTVEEGADTPVWLALHSPEEGIGKFWTERKVVDF</sequence>